<dbReference type="SUPFAM" id="SSF69645">
    <property type="entry name" value="Arp2/3 complex subunits"/>
    <property type="match status" value="1"/>
</dbReference>
<name>X6N7J7_RETFI</name>
<keyword evidence="4 6" id="KW-0009">Actin-binding</keyword>
<dbReference type="FunFam" id="3.30.1460.20:FF:000001">
    <property type="entry name" value="Actin-related protein 2/3 complex subunit 4"/>
    <property type="match status" value="1"/>
</dbReference>
<gene>
    <name evidence="7" type="ORF">RFI_15477</name>
</gene>
<organism evidence="7 8">
    <name type="scientific">Reticulomyxa filosa</name>
    <dbReference type="NCBI Taxonomy" id="46433"/>
    <lineage>
        <taxon>Eukaryota</taxon>
        <taxon>Sar</taxon>
        <taxon>Rhizaria</taxon>
        <taxon>Retaria</taxon>
        <taxon>Foraminifera</taxon>
        <taxon>Monothalamids</taxon>
        <taxon>Reticulomyxidae</taxon>
        <taxon>Reticulomyxa</taxon>
    </lineage>
</organism>
<accession>X6N7J7</accession>
<dbReference type="AlphaFoldDB" id="X6N7J7"/>
<comment type="subcellular location">
    <subcellularLocation>
        <location evidence="1 6">Cytoplasm</location>
        <location evidence="1 6">Cytoskeleton</location>
    </subcellularLocation>
</comment>
<dbReference type="Gene3D" id="3.30.1460.20">
    <property type="match status" value="1"/>
</dbReference>
<comment type="caution">
    <text evidence="7">The sequence shown here is derived from an EMBL/GenBank/DDBJ whole genome shotgun (WGS) entry which is preliminary data.</text>
</comment>
<evidence type="ECO:0000313" key="8">
    <source>
        <dbReference type="Proteomes" id="UP000023152"/>
    </source>
</evidence>
<keyword evidence="3 6" id="KW-0963">Cytoplasm</keyword>
<dbReference type="InterPro" id="IPR034666">
    <property type="entry name" value="ARPC2/4"/>
</dbReference>
<dbReference type="GO" id="GO:0051015">
    <property type="term" value="F:actin filament binding"/>
    <property type="evidence" value="ECO:0007669"/>
    <property type="project" value="TreeGrafter"/>
</dbReference>
<comment type="function">
    <text evidence="6">Functions as actin-binding component of the Arp2/3 complex which is involved in regulation of actin polymerization and together with an activating nucleation-promoting factor (NPF) mediates the formation of branched actin networks. Seems to contact the mother actin filament.</text>
</comment>
<dbReference type="GO" id="GO:0005885">
    <property type="term" value="C:Arp2/3 protein complex"/>
    <property type="evidence" value="ECO:0007669"/>
    <property type="project" value="UniProtKB-UniRule"/>
</dbReference>
<dbReference type="EMBL" id="ASPP01011362">
    <property type="protein sequence ID" value="ETO21729.1"/>
    <property type="molecule type" value="Genomic_DNA"/>
</dbReference>
<dbReference type="GO" id="GO:0030041">
    <property type="term" value="P:actin filament polymerization"/>
    <property type="evidence" value="ECO:0007669"/>
    <property type="project" value="UniProtKB-UniRule"/>
</dbReference>
<proteinExistence type="inferred from homology"/>
<reference evidence="7 8" key="1">
    <citation type="journal article" date="2013" name="Curr. Biol.">
        <title>The Genome of the Foraminiferan Reticulomyxa filosa.</title>
        <authorList>
            <person name="Glockner G."/>
            <person name="Hulsmann N."/>
            <person name="Schleicher M."/>
            <person name="Noegel A.A."/>
            <person name="Eichinger L."/>
            <person name="Gallinger C."/>
            <person name="Pawlowski J."/>
            <person name="Sierra R."/>
            <person name="Euteneuer U."/>
            <person name="Pillet L."/>
            <person name="Moustafa A."/>
            <person name="Platzer M."/>
            <person name="Groth M."/>
            <person name="Szafranski K."/>
            <person name="Schliwa M."/>
        </authorList>
    </citation>
    <scope>NUCLEOTIDE SEQUENCE [LARGE SCALE GENOMIC DNA]</scope>
</reference>
<dbReference type="Pfam" id="PF05856">
    <property type="entry name" value="ARPC4"/>
    <property type="match status" value="1"/>
</dbReference>
<dbReference type="PIRSF" id="PIRSF039100">
    <property type="entry name" value="ARPC4"/>
    <property type="match status" value="1"/>
</dbReference>
<dbReference type="OMA" id="FHTESMY"/>
<keyword evidence="8" id="KW-1185">Reference proteome</keyword>
<comment type="similarity">
    <text evidence="2 6">Belongs to the ARPC4 family.</text>
</comment>
<evidence type="ECO:0000256" key="1">
    <source>
        <dbReference type="ARBA" id="ARBA00004245"/>
    </source>
</evidence>
<keyword evidence="5 6" id="KW-0206">Cytoskeleton</keyword>
<dbReference type="GO" id="GO:0034314">
    <property type="term" value="P:Arp2/3 complex-mediated actin nucleation"/>
    <property type="evidence" value="ECO:0007669"/>
    <property type="project" value="UniProtKB-UniRule"/>
</dbReference>
<dbReference type="OrthoDB" id="336240at2759"/>
<protein>
    <recommendedName>
        <fullName evidence="6">Actin-related protein 2/3 complex subunit 4</fullName>
    </recommendedName>
</protein>
<dbReference type="PANTHER" id="PTHR22629">
    <property type="entry name" value="ARP2/3 COMPLEX 20 KD SUBUNIT"/>
    <property type="match status" value="1"/>
</dbReference>
<dbReference type="InterPro" id="IPR008384">
    <property type="entry name" value="ARPC4"/>
</dbReference>
<dbReference type="Proteomes" id="UP000023152">
    <property type="component" value="Unassembled WGS sequence"/>
</dbReference>
<evidence type="ECO:0000313" key="7">
    <source>
        <dbReference type="EMBL" id="ETO21729.1"/>
    </source>
</evidence>
<evidence type="ECO:0000256" key="6">
    <source>
        <dbReference type="PIRNR" id="PIRNR039100"/>
    </source>
</evidence>
<evidence type="ECO:0000256" key="4">
    <source>
        <dbReference type="ARBA" id="ARBA00023203"/>
    </source>
</evidence>
<evidence type="ECO:0000256" key="3">
    <source>
        <dbReference type="ARBA" id="ARBA00022490"/>
    </source>
</evidence>
<sequence>MATAQRVTGTQPTYLQAIRETLTAAICLQNFASQKIERHNKPEVEVRLDKELLLNPVVISRNEQERILIEGSVNSVRVSIKIKQSDEMDEMLADRFSRFLMQRAEDFEILRRKAKKGYDISILITNFNVEEMWKHKLIDFIIEFLQDIDSEISSMKLNVNSRSRVIAKEWLKSFT</sequence>
<evidence type="ECO:0000256" key="2">
    <source>
        <dbReference type="ARBA" id="ARBA00005919"/>
    </source>
</evidence>
<evidence type="ECO:0000256" key="5">
    <source>
        <dbReference type="ARBA" id="ARBA00023212"/>
    </source>
</evidence>
<dbReference type="PANTHER" id="PTHR22629:SF0">
    <property type="entry name" value="ACTIN-RELATED PROTEIN 2_3 COMPLEX SUBUNIT 4"/>
    <property type="match status" value="1"/>
</dbReference>